<feature type="active site" evidence="7">
    <location>
        <position position="109"/>
    </location>
</feature>
<dbReference type="GO" id="GO:0009002">
    <property type="term" value="F:serine-type D-Ala-D-Ala carboxypeptidase activity"/>
    <property type="evidence" value="ECO:0007669"/>
    <property type="project" value="InterPro"/>
</dbReference>
<comment type="similarity">
    <text evidence="1 9">Belongs to the peptidase S11 family.</text>
</comment>
<dbReference type="InterPro" id="IPR012338">
    <property type="entry name" value="Beta-lactam/transpept-like"/>
</dbReference>
<evidence type="ECO:0000256" key="5">
    <source>
        <dbReference type="ARBA" id="ARBA00022984"/>
    </source>
</evidence>
<dbReference type="SUPFAM" id="SSF56601">
    <property type="entry name" value="beta-lactamase/transpeptidase-like"/>
    <property type="match status" value="1"/>
</dbReference>
<evidence type="ECO:0000256" key="6">
    <source>
        <dbReference type="ARBA" id="ARBA00023316"/>
    </source>
</evidence>
<evidence type="ECO:0000256" key="10">
    <source>
        <dbReference type="SAM" id="Phobius"/>
    </source>
</evidence>
<dbReference type="GO" id="GO:0008360">
    <property type="term" value="P:regulation of cell shape"/>
    <property type="evidence" value="ECO:0007669"/>
    <property type="project" value="UniProtKB-KW"/>
</dbReference>
<dbReference type="GO" id="GO:0009252">
    <property type="term" value="P:peptidoglycan biosynthetic process"/>
    <property type="evidence" value="ECO:0007669"/>
    <property type="project" value="UniProtKB-KW"/>
</dbReference>
<keyword evidence="5" id="KW-0573">Peptidoglycan synthesis</keyword>
<keyword evidence="3" id="KW-0378">Hydrolase</keyword>
<keyword evidence="10" id="KW-1133">Transmembrane helix</keyword>
<dbReference type="PANTHER" id="PTHR21581:SF6">
    <property type="entry name" value="TRAFFICKING PROTEIN PARTICLE COMPLEX SUBUNIT 12"/>
    <property type="match status" value="1"/>
</dbReference>
<evidence type="ECO:0000256" key="2">
    <source>
        <dbReference type="ARBA" id="ARBA00022729"/>
    </source>
</evidence>
<reference evidence="12 13" key="1">
    <citation type="journal article" date="2017" name="Int. J. Syst. Evol. Microbiol.">
        <title>Bacillus notoginsengisoli sp. nov., a novel bacterium isolated from the rhizosphere of Panax notoginseng.</title>
        <authorList>
            <person name="Zhang M.Y."/>
            <person name="Cheng J."/>
            <person name="Cai Y."/>
            <person name="Zhang T.Y."/>
            <person name="Wu Y.Y."/>
            <person name="Manikprabhu D."/>
            <person name="Li W.J."/>
            <person name="Zhang Y.X."/>
        </authorList>
    </citation>
    <scope>NUCLEOTIDE SEQUENCE [LARGE SCALE GENOMIC DNA]</scope>
    <source>
        <strain evidence="12 13">JCM 30743</strain>
    </source>
</reference>
<dbReference type="Pfam" id="PF00768">
    <property type="entry name" value="Peptidase_S11"/>
    <property type="match status" value="1"/>
</dbReference>
<name>A0A417Z0I3_9BACI</name>
<evidence type="ECO:0000256" key="7">
    <source>
        <dbReference type="PIRSR" id="PIRSR618044-1"/>
    </source>
</evidence>
<comment type="caution">
    <text evidence="12">The sequence shown here is derived from an EMBL/GenBank/DDBJ whole genome shotgun (WGS) entry which is preliminary data.</text>
</comment>
<evidence type="ECO:0000313" key="13">
    <source>
        <dbReference type="Proteomes" id="UP000284416"/>
    </source>
</evidence>
<sequence>MVIVFICLWQNWSYSKANASEIPVINSGAAIVLDTKSGEVLFEKNARERKFPASLTKIATGIYAIENGNLSDKVTVSEAAREVDGTRVYLEPGEQVPLKQLIEGLLINSGNDAGVAIAEHFDGSNEQFAKKLNEYVARIGTQETTFQNPHGLFDPNHQTSARDLALITQYALKNEEFRRIFGTKELKWDSQTWHTTLFTHHKLMREKPYDGVTGGKTGYVDESGHTLVTSAERAGTSIIVVTLEGASQKDAYNDTKALLDYAFENFKTTLIPQGTTVPMDKGEYKTTRDVYFSQPVNQNVTMKMNAEGSLEIFGEDKNLITSVKLEDFKQPIRKTAKMIPPKPSNEEKEDFKVLLPGTLIGILALIGAIIIGNRRRKSNGV</sequence>
<protein>
    <submittedName>
        <fullName evidence="12">D-alanyl-D-alanine carboxypeptidase</fullName>
    </submittedName>
</protein>
<evidence type="ECO:0000256" key="1">
    <source>
        <dbReference type="ARBA" id="ARBA00007164"/>
    </source>
</evidence>
<keyword evidence="10" id="KW-0472">Membrane</keyword>
<dbReference type="InterPro" id="IPR018044">
    <property type="entry name" value="Peptidase_S11"/>
</dbReference>
<dbReference type="GO" id="GO:0006508">
    <property type="term" value="P:proteolysis"/>
    <property type="evidence" value="ECO:0007669"/>
    <property type="project" value="InterPro"/>
</dbReference>
<feature type="binding site" evidence="8">
    <location>
        <position position="216"/>
    </location>
    <ligand>
        <name>substrate</name>
    </ligand>
</feature>
<keyword evidence="4" id="KW-0133">Cell shape</keyword>
<evidence type="ECO:0000259" key="11">
    <source>
        <dbReference type="Pfam" id="PF00768"/>
    </source>
</evidence>
<organism evidence="12 13">
    <name type="scientific">Neobacillus notoginsengisoli</name>
    <dbReference type="NCBI Taxonomy" id="1578198"/>
    <lineage>
        <taxon>Bacteria</taxon>
        <taxon>Bacillati</taxon>
        <taxon>Bacillota</taxon>
        <taxon>Bacilli</taxon>
        <taxon>Bacillales</taxon>
        <taxon>Bacillaceae</taxon>
        <taxon>Neobacillus</taxon>
    </lineage>
</organism>
<accession>A0A417Z0I3</accession>
<evidence type="ECO:0000256" key="3">
    <source>
        <dbReference type="ARBA" id="ARBA00022801"/>
    </source>
</evidence>
<evidence type="ECO:0000256" key="4">
    <source>
        <dbReference type="ARBA" id="ARBA00022960"/>
    </source>
</evidence>
<dbReference type="InterPro" id="IPR001967">
    <property type="entry name" value="Peptidase_S11_N"/>
</dbReference>
<dbReference type="AlphaFoldDB" id="A0A417Z0I3"/>
<dbReference type="Gene3D" id="3.40.710.10">
    <property type="entry name" value="DD-peptidase/beta-lactamase superfamily"/>
    <property type="match status" value="1"/>
</dbReference>
<feature type="domain" description="Peptidase S11 D-alanyl-D-alanine carboxypeptidase A N-terminal" evidence="11">
    <location>
        <begin position="19"/>
        <end position="245"/>
    </location>
</feature>
<keyword evidence="2" id="KW-0732">Signal</keyword>
<keyword evidence="10" id="KW-0812">Transmembrane</keyword>
<dbReference type="OrthoDB" id="9791132at2"/>
<dbReference type="PANTHER" id="PTHR21581">
    <property type="entry name" value="D-ALANYL-D-ALANINE CARBOXYPEPTIDASE"/>
    <property type="match status" value="1"/>
</dbReference>
<feature type="active site" description="Acyl-ester intermediate" evidence="7">
    <location>
        <position position="54"/>
    </location>
</feature>
<gene>
    <name evidence="12" type="ORF">D1B31_02510</name>
</gene>
<dbReference type="EMBL" id="QWEG01000001">
    <property type="protein sequence ID" value="RHW43622.1"/>
    <property type="molecule type" value="Genomic_DNA"/>
</dbReference>
<keyword evidence="12" id="KW-0645">Protease</keyword>
<keyword evidence="6" id="KW-0961">Cell wall biogenesis/degradation</keyword>
<keyword evidence="13" id="KW-1185">Reference proteome</keyword>
<evidence type="ECO:0000256" key="9">
    <source>
        <dbReference type="RuleBase" id="RU004016"/>
    </source>
</evidence>
<feature type="active site" description="Proton acceptor" evidence="7">
    <location>
        <position position="57"/>
    </location>
</feature>
<proteinExistence type="inferred from homology"/>
<dbReference type="GO" id="GO:0071555">
    <property type="term" value="P:cell wall organization"/>
    <property type="evidence" value="ECO:0007669"/>
    <property type="project" value="UniProtKB-KW"/>
</dbReference>
<keyword evidence="12" id="KW-0121">Carboxypeptidase</keyword>
<feature type="transmembrane region" description="Helical" evidence="10">
    <location>
        <begin position="353"/>
        <end position="372"/>
    </location>
</feature>
<dbReference type="Proteomes" id="UP000284416">
    <property type="component" value="Unassembled WGS sequence"/>
</dbReference>
<evidence type="ECO:0000313" key="12">
    <source>
        <dbReference type="EMBL" id="RHW43622.1"/>
    </source>
</evidence>
<dbReference type="PRINTS" id="PR00725">
    <property type="entry name" value="DADACBPTASE1"/>
</dbReference>
<evidence type="ECO:0000256" key="8">
    <source>
        <dbReference type="PIRSR" id="PIRSR618044-2"/>
    </source>
</evidence>